<feature type="compositionally biased region" description="Polar residues" evidence="1">
    <location>
        <begin position="79"/>
        <end position="97"/>
    </location>
</feature>
<dbReference type="InParanoid" id="E5R4S6"/>
<dbReference type="HOGENOM" id="CLU_047857_0_0_1"/>
<accession>E5R4S6</accession>
<dbReference type="RefSeq" id="XP_003835564.1">
    <property type="nucleotide sequence ID" value="XM_003835516.1"/>
</dbReference>
<dbReference type="eggNOG" id="ENOG502TGYW">
    <property type="taxonomic scope" value="Eukaryota"/>
</dbReference>
<name>E5R4S6_LEPMJ</name>
<feature type="region of interest" description="Disordered" evidence="1">
    <location>
        <begin position="41"/>
        <end position="116"/>
    </location>
</feature>
<dbReference type="Proteomes" id="UP000002668">
    <property type="component" value="Genome"/>
</dbReference>
<reference evidence="3" key="1">
    <citation type="journal article" date="2011" name="Nat. Commun.">
        <title>Effector diversification within compartments of the Leptosphaeria maculans genome affected by Repeat-Induced Point mutations.</title>
        <authorList>
            <person name="Rouxel T."/>
            <person name="Grandaubert J."/>
            <person name="Hane J.K."/>
            <person name="Hoede C."/>
            <person name="van de Wouw A.P."/>
            <person name="Couloux A."/>
            <person name="Dominguez V."/>
            <person name="Anthouard V."/>
            <person name="Bally P."/>
            <person name="Bourras S."/>
            <person name="Cozijnsen A.J."/>
            <person name="Ciuffetti L.M."/>
            <person name="Degrave A."/>
            <person name="Dilmaghani A."/>
            <person name="Duret L."/>
            <person name="Fudal I."/>
            <person name="Goodwin S.B."/>
            <person name="Gout L."/>
            <person name="Glaser N."/>
            <person name="Linglin J."/>
            <person name="Kema G.H.J."/>
            <person name="Lapalu N."/>
            <person name="Lawrence C.B."/>
            <person name="May K."/>
            <person name="Meyer M."/>
            <person name="Ollivier B."/>
            <person name="Poulain J."/>
            <person name="Schoch C.L."/>
            <person name="Simon A."/>
            <person name="Spatafora J.W."/>
            <person name="Stachowiak A."/>
            <person name="Turgeon B.G."/>
            <person name="Tyler B.M."/>
            <person name="Vincent D."/>
            <person name="Weissenbach J."/>
            <person name="Amselem J."/>
            <person name="Quesneville H."/>
            <person name="Oliver R.P."/>
            <person name="Wincker P."/>
            <person name="Balesdent M.-H."/>
            <person name="Howlett B.J."/>
        </authorList>
    </citation>
    <scope>NUCLEOTIDE SEQUENCE [LARGE SCALE GENOMIC DNA]</scope>
    <source>
        <strain evidence="3">JN3 / isolate v23.1.3 / race Av1-4-5-6-7-8</strain>
    </source>
</reference>
<keyword evidence="3" id="KW-1185">Reference proteome</keyword>
<evidence type="ECO:0000256" key="1">
    <source>
        <dbReference type="SAM" id="MobiDB-lite"/>
    </source>
</evidence>
<organism evidence="3">
    <name type="scientific">Leptosphaeria maculans (strain JN3 / isolate v23.1.3 / race Av1-4-5-6-7-8)</name>
    <name type="common">Blackleg fungus</name>
    <name type="synonym">Phoma lingam</name>
    <dbReference type="NCBI Taxonomy" id="985895"/>
    <lineage>
        <taxon>Eukaryota</taxon>
        <taxon>Fungi</taxon>
        <taxon>Dikarya</taxon>
        <taxon>Ascomycota</taxon>
        <taxon>Pezizomycotina</taxon>
        <taxon>Dothideomycetes</taxon>
        <taxon>Pleosporomycetidae</taxon>
        <taxon>Pleosporales</taxon>
        <taxon>Pleosporineae</taxon>
        <taxon>Leptosphaeriaceae</taxon>
        <taxon>Plenodomus</taxon>
        <taxon>Plenodomus lingam/Leptosphaeria maculans species complex</taxon>
    </lineage>
</organism>
<dbReference type="VEuPathDB" id="FungiDB:LEMA_P049050.1"/>
<feature type="region of interest" description="Disordered" evidence="1">
    <location>
        <begin position="157"/>
        <end position="180"/>
    </location>
</feature>
<evidence type="ECO:0000313" key="3">
    <source>
        <dbReference type="Proteomes" id="UP000002668"/>
    </source>
</evidence>
<dbReference type="AlphaFoldDB" id="E5R4S6"/>
<dbReference type="GeneID" id="13288722"/>
<proteinExistence type="predicted"/>
<protein>
    <submittedName>
        <fullName evidence="2">Predicted protein</fullName>
    </submittedName>
</protein>
<evidence type="ECO:0000313" key="2">
    <source>
        <dbReference type="EMBL" id="CBX92199.1"/>
    </source>
</evidence>
<gene>
    <name evidence="2" type="ORF">LEMA_P049050.1</name>
</gene>
<sequence length="459" mass="51985">MSAEARSRRSVELAYRTHLMHMQWDGDLIAAGEEPRYLPKMKKKMEKSRALAAKSQQRSSRPKKVEPAFSFDPLVQPPTEETASDTSDMEVEQSSRVLHSRGTKSSSVKRDTAKKVKKTVSAASLFKRPGKKGDHLEVTSPEERQIIDRFIQAASAAKSTSSVRSPQKVEGRVARKRKRSDMHPLAVAFKDTSDEYRRHLYETTSQKINNTLESLLHRLHESTLQTVATHGGHDDLQASPLRLTAPVKYERIAANLFQPLSQYKLGLFASNRLGERVRIEATLATRMQDYKYHLAQRTEEVARLQKQWEMIVGEIWKLGVTCLGQDAMASLLLSKASEQSVGEFPSDTTKAESTLFVPEHGSPSPVQDGSRGKKHVTFETPHIREGLTDDLAFLSQLSRYKNDTLLAAPPLPEQDVQNMKKEIKRLGKKEMEKLQDIGKEKQQFWKRKANQIMKSLVEE</sequence>
<dbReference type="OrthoDB" id="3777651at2759"/>
<dbReference type="EMBL" id="FP929083">
    <property type="protein sequence ID" value="CBX92199.1"/>
    <property type="molecule type" value="Genomic_DNA"/>
</dbReference>